<dbReference type="HAMAP" id="MF_00203">
    <property type="entry name" value="UvrC"/>
    <property type="match status" value="1"/>
</dbReference>
<name>A0A238YEL5_9PROT</name>
<comment type="subunit">
    <text evidence="10 13">Interacts with UvrB in an incision complex.</text>
</comment>
<keyword evidence="18" id="KW-1185">Reference proteome</keyword>
<dbReference type="SUPFAM" id="SSF46600">
    <property type="entry name" value="C-terminal UvrC-binding domain of UvrB"/>
    <property type="match status" value="1"/>
</dbReference>
<dbReference type="FunFam" id="3.30.420.340:FF:000001">
    <property type="entry name" value="UvrABC system protein C"/>
    <property type="match status" value="1"/>
</dbReference>
<dbReference type="GO" id="GO:0009380">
    <property type="term" value="C:excinuclease repair complex"/>
    <property type="evidence" value="ECO:0007669"/>
    <property type="project" value="InterPro"/>
</dbReference>
<gene>
    <name evidence="13" type="primary">uvrC</name>
    <name evidence="17" type="ORF">SAMN05192560_0504</name>
</gene>
<evidence type="ECO:0000256" key="10">
    <source>
        <dbReference type="ARBA" id="ARBA00062841"/>
    </source>
</evidence>
<comment type="subcellular location">
    <subcellularLocation>
        <location evidence="1 13">Cytoplasm</location>
    </subcellularLocation>
</comment>
<dbReference type="PROSITE" id="PS50151">
    <property type="entry name" value="UVR"/>
    <property type="match status" value="1"/>
</dbReference>
<dbReference type="PROSITE" id="PS50165">
    <property type="entry name" value="UVRC"/>
    <property type="match status" value="1"/>
</dbReference>
<feature type="domain" description="UvrC family homology region profile" evidence="16">
    <location>
        <begin position="264"/>
        <end position="486"/>
    </location>
</feature>
<dbReference type="InterPro" id="IPR038476">
    <property type="entry name" value="UvrC_RNase_H_dom_sf"/>
</dbReference>
<dbReference type="SMART" id="SM00278">
    <property type="entry name" value="HhH1"/>
    <property type="match status" value="2"/>
</dbReference>
<feature type="domain" description="UVR" evidence="14">
    <location>
        <begin position="213"/>
        <end position="248"/>
    </location>
</feature>
<keyword evidence="6 13" id="KW-0234">DNA repair</keyword>
<evidence type="ECO:0000256" key="6">
    <source>
        <dbReference type="ARBA" id="ARBA00023204"/>
    </source>
</evidence>
<keyword evidence="7 13" id="KW-0742">SOS response</keyword>
<dbReference type="InterPro" id="IPR050066">
    <property type="entry name" value="UvrABC_protein_C"/>
</dbReference>
<evidence type="ECO:0000256" key="3">
    <source>
        <dbReference type="ARBA" id="ARBA00022763"/>
    </source>
</evidence>
<dbReference type="GO" id="GO:0005737">
    <property type="term" value="C:cytoplasm"/>
    <property type="evidence" value="ECO:0007669"/>
    <property type="project" value="UniProtKB-SubCell"/>
</dbReference>
<evidence type="ECO:0000256" key="12">
    <source>
        <dbReference type="ARBA" id="ARBA00077138"/>
    </source>
</evidence>
<comment type="similarity">
    <text evidence="9 13">Belongs to the UvrC family.</text>
</comment>
<dbReference type="InterPro" id="IPR000305">
    <property type="entry name" value="GIY-YIG_endonuc"/>
</dbReference>
<dbReference type="GO" id="GO:0009381">
    <property type="term" value="F:excinuclease ABC activity"/>
    <property type="evidence" value="ECO:0007669"/>
    <property type="project" value="UniProtKB-UniRule"/>
</dbReference>
<dbReference type="FunFam" id="1.10.150.20:FF:000005">
    <property type="entry name" value="UvrABC system protein C"/>
    <property type="match status" value="1"/>
</dbReference>
<evidence type="ECO:0000256" key="7">
    <source>
        <dbReference type="ARBA" id="ARBA00023236"/>
    </source>
</evidence>
<dbReference type="GO" id="GO:0003677">
    <property type="term" value="F:DNA binding"/>
    <property type="evidence" value="ECO:0007669"/>
    <property type="project" value="UniProtKB-UniRule"/>
</dbReference>
<sequence length="612" mass="68451">MSKTDSPVAPKPDAFDPKPVLKNLPNLPGVYRMINERDEVIYVGKARDLKKRVSSYFQKNLPSPRTRMMVSNITRIETTVTRSEAEALLLENNLIKSFMPRYNVLFRDDKSYPYISLSGDDFPRLAFHRGAQRKGSSYFGPFPNAVAVRESIQLLQKVFRLRTCENTVFSNRSRPCLLHQIERCTAPCVGLISEEDYRSDVMHATLFLQGKEQQVMDELGIKMNEAAEQMEYEMAAVYRDRIQSLHQVQAKQFVSDFSVSDADVIACVELQGQWCVNLVMIRGGHHLGDKSFFPRNADGADLETTVEAFLEQHYMTGAIPPLLVVGAALETAALEEVFSEQAGRKIKLNTNPIGDKRVWLKMAQTNAELALSQRVAQQANQQARLTALREALALSESTERIECFDISHTMGEATVASCVVFDKGNMQNSEYRRYNITGITPGDDYAAMRDALTRRYRKVAAGEGKRPDLIFIDGGKGQLGVAVEVMSEVGLADIQLVGIAKGEERKPGLEQMFFPERDTPVGLNKDHPGLHLLQQIRDEAHRFAITGHRAKRGKARMHSSLEDISGIGAKRRKSLLTRFGGLDGVKNASVDEIAQVDGISQALAQKIYEELH</sequence>
<dbReference type="Gene3D" id="4.10.860.10">
    <property type="entry name" value="UVR domain"/>
    <property type="match status" value="1"/>
</dbReference>
<evidence type="ECO:0000256" key="9">
    <source>
        <dbReference type="ARBA" id="ARBA00061531"/>
    </source>
</evidence>
<evidence type="ECO:0000256" key="5">
    <source>
        <dbReference type="ARBA" id="ARBA00022881"/>
    </source>
</evidence>
<dbReference type="AlphaFoldDB" id="A0A238YEL5"/>
<dbReference type="EMBL" id="FZOA01000002">
    <property type="protein sequence ID" value="SNR69034.1"/>
    <property type="molecule type" value="Genomic_DNA"/>
</dbReference>
<dbReference type="OrthoDB" id="9804933at2"/>
<evidence type="ECO:0000313" key="18">
    <source>
        <dbReference type="Proteomes" id="UP000198305"/>
    </source>
</evidence>
<dbReference type="Pfam" id="PF02151">
    <property type="entry name" value="UVR"/>
    <property type="match status" value="1"/>
</dbReference>
<proteinExistence type="inferred from homology"/>
<comment type="function">
    <text evidence="8 13">The UvrABC repair system catalyzes the recognition and processing of DNA lesions. UvrC both incises the 5' and 3' sides of the lesion. The N-terminal half is responsible for the 3' incision and the C-terminal half is responsible for the 5' incision.</text>
</comment>
<dbReference type="InterPro" id="IPR001943">
    <property type="entry name" value="UVR_dom"/>
</dbReference>
<reference evidence="18" key="1">
    <citation type="submission" date="2017-06" db="EMBL/GenBank/DDBJ databases">
        <authorList>
            <person name="Varghese N."/>
            <person name="Submissions S."/>
        </authorList>
    </citation>
    <scope>NUCLEOTIDE SEQUENCE [LARGE SCALE GENOMIC DNA]</scope>
    <source>
        <strain evidence="18">Ca-68</strain>
    </source>
</reference>
<dbReference type="PROSITE" id="PS50164">
    <property type="entry name" value="GIY_YIG"/>
    <property type="match status" value="1"/>
</dbReference>
<accession>A0A238YEL5</accession>
<keyword evidence="5 13" id="KW-0267">Excision nuclease</keyword>
<dbReference type="Pfam" id="PF14520">
    <property type="entry name" value="HHH_5"/>
    <property type="match status" value="1"/>
</dbReference>
<dbReference type="Gene3D" id="1.10.150.20">
    <property type="entry name" value="5' to 3' exonuclease, C-terminal subdomain"/>
    <property type="match status" value="1"/>
</dbReference>
<dbReference type="Proteomes" id="UP000198305">
    <property type="component" value="Unassembled WGS sequence"/>
</dbReference>
<organism evidence="17 18">
    <name type="scientific">Methylobacillus rhizosphaerae</name>
    <dbReference type="NCBI Taxonomy" id="551994"/>
    <lineage>
        <taxon>Bacteria</taxon>
        <taxon>Pseudomonadati</taxon>
        <taxon>Pseudomonadota</taxon>
        <taxon>Betaproteobacteria</taxon>
        <taxon>Nitrosomonadales</taxon>
        <taxon>Methylophilaceae</taxon>
        <taxon>Methylobacillus</taxon>
    </lineage>
</organism>
<dbReference type="NCBIfam" id="TIGR00194">
    <property type="entry name" value="uvrC"/>
    <property type="match status" value="1"/>
</dbReference>
<dbReference type="GO" id="GO:0009432">
    <property type="term" value="P:SOS response"/>
    <property type="evidence" value="ECO:0007669"/>
    <property type="project" value="UniProtKB-UniRule"/>
</dbReference>
<evidence type="ECO:0000256" key="4">
    <source>
        <dbReference type="ARBA" id="ARBA00022769"/>
    </source>
</evidence>
<dbReference type="InterPro" id="IPR003583">
    <property type="entry name" value="Hlx-hairpin-Hlx_DNA-bd_motif"/>
</dbReference>
<evidence type="ECO:0000259" key="16">
    <source>
        <dbReference type="PROSITE" id="PS50165"/>
    </source>
</evidence>
<evidence type="ECO:0000256" key="8">
    <source>
        <dbReference type="ARBA" id="ARBA00059452"/>
    </source>
</evidence>
<dbReference type="Pfam" id="PF22920">
    <property type="entry name" value="UvrC_RNaseH"/>
    <property type="match status" value="1"/>
</dbReference>
<dbReference type="Gene3D" id="3.30.420.340">
    <property type="entry name" value="UvrC, RNAse H endonuclease domain"/>
    <property type="match status" value="1"/>
</dbReference>
<evidence type="ECO:0000256" key="2">
    <source>
        <dbReference type="ARBA" id="ARBA00022490"/>
    </source>
</evidence>
<feature type="domain" description="GIY-YIG" evidence="15">
    <location>
        <begin position="26"/>
        <end position="104"/>
    </location>
</feature>
<dbReference type="Gene3D" id="3.40.1440.10">
    <property type="entry name" value="GIY-YIG endonuclease"/>
    <property type="match status" value="1"/>
</dbReference>
<evidence type="ECO:0000259" key="14">
    <source>
        <dbReference type="PROSITE" id="PS50151"/>
    </source>
</evidence>
<dbReference type="RefSeq" id="WP_089374665.1">
    <property type="nucleotide sequence ID" value="NZ_FZOA01000002.1"/>
</dbReference>
<dbReference type="FunFam" id="3.40.1440.10:FF:000001">
    <property type="entry name" value="UvrABC system protein C"/>
    <property type="match status" value="1"/>
</dbReference>
<evidence type="ECO:0000313" key="17">
    <source>
        <dbReference type="EMBL" id="SNR69034.1"/>
    </source>
</evidence>
<dbReference type="NCBIfam" id="NF001824">
    <property type="entry name" value="PRK00558.1-5"/>
    <property type="match status" value="1"/>
</dbReference>
<dbReference type="InterPro" id="IPR010994">
    <property type="entry name" value="RuvA_2-like"/>
</dbReference>
<dbReference type="PANTHER" id="PTHR30562:SF1">
    <property type="entry name" value="UVRABC SYSTEM PROTEIN C"/>
    <property type="match status" value="1"/>
</dbReference>
<keyword evidence="4 13" id="KW-0228">DNA excision</keyword>
<evidence type="ECO:0000259" key="15">
    <source>
        <dbReference type="PROSITE" id="PS50164"/>
    </source>
</evidence>
<evidence type="ECO:0000256" key="1">
    <source>
        <dbReference type="ARBA" id="ARBA00004496"/>
    </source>
</evidence>
<evidence type="ECO:0000256" key="13">
    <source>
        <dbReference type="HAMAP-Rule" id="MF_00203"/>
    </source>
</evidence>
<dbReference type="InterPro" id="IPR047296">
    <property type="entry name" value="GIY-YIG_UvrC_Cho"/>
</dbReference>
<protein>
    <recommendedName>
        <fullName evidence="11 13">UvrABC system protein C</fullName>
        <shortName evidence="13">Protein UvrC</shortName>
    </recommendedName>
    <alternativeName>
        <fullName evidence="12 13">Excinuclease ABC subunit C</fullName>
    </alternativeName>
</protein>
<dbReference type="InterPro" id="IPR001162">
    <property type="entry name" value="UvrC_RNase_H_dom"/>
</dbReference>
<keyword evidence="3 13" id="KW-0227">DNA damage</keyword>
<dbReference type="Pfam" id="PF01541">
    <property type="entry name" value="GIY-YIG"/>
    <property type="match status" value="1"/>
</dbReference>
<dbReference type="CDD" id="cd10434">
    <property type="entry name" value="GIY-YIG_UvrC_Cho"/>
    <property type="match status" value="1"/>
</dbReference>
<dbReference type="Pfam" id="PF08459">
    <property type="entry name" value="UvrC_RNaseH_dom"/>
    <property type="match status" value="1"/>
</dbReference>
<keyword evidence="2 13" id="KW-0963">Cytoplasm</keyword>
<dbReference type="InterPro" id="IPR036876">
    <property type="entry name" value="UVR_dom_sf"/>
</dbReference>
<dbReference type="SMART" id="SM00465">
    <property type="entry name" value="GIYc"/>
    <property type="match status" value="1"/>
</dbReference>
<dbReference type="InterPro" id="IPR035901">
    <property type="entry name" value="GIY-YIG_endonuc_sf"/>
</dbReference>
<dbReference type="GO" id="GO:0006289">
    <property type="term" value="P:nucleotide-excision repair"/>
    <property type="evidence" value="ECO:0007669"/>
    <property type="project" value="UniProtKB-UniRule"/>
</dbReference>
<dbReference type="SUPFAM" id="SSF82771">
    <property type="entry name" value="GIY-YIG endonuclease"/>
    <property type="match status" value="1"/>
</dbReference>
<dbReference type="PANTHER" id="PTHR30562">
    <property type="entry name" value="UVRC/OXIDOREDUCTASE"/>
    <property type="match status" value="1"/>
</dbReference>
<dbReference type="InterPro" id="IPR004791">
    <property type="entry name" value="UvrC"/>
</dbReference>
<dbReference type="SUPFAM" id="SSF47781">
    <property type="entry name" value="RuvA domain 2-like"/>
    <property type="match status" value="1"/>
</dbReference>
<evidence type="ECO:0000256" key="11">
    <source>
        <dbReference type="ARBA" id="ARBA00067419"/>
    </source>
</evidence>